<dbReference type="RefSeq" id="WP_211140614.1">
    <property type="nucleotide sequence ID" value="NZ_JAEEGB010000001.1"/>
</dbReference>
<comment type="caution">
    <text evidence="1">The sequence shown here is derived from an EMBL/GenBank/DDBJ whole genome shotgun (WGS) entry which is preliminary data.</text>
</comment>
<dbReference type="AlphaFoldDB" id="A0A934HTH3"/>
<organism evidence="1 2">
    <name type="scientific">Clostridium aciditolerans</name>
    <dbReference type="NCBI Taxonomy" id="339861"/>
    <lineage>
        <taxon>Bacteria</taxon>
        <taxon>Bacillati</taxon>
        <taxon>Bacillota</taxon>
        <taxon>Clostridia</taxon>
        <taxon>Eubacteriales</taxon>
        <taxon>Clostridiaceae</taxon>
        <taxon>Clostridium</taxon>
    </lineage>
</organism>
<keyword evidence="2" id="KW-1185">Reference proteome</keyword>
<evidence type="ECO:0000313" key="2">
    <source>
        <dbReference type="Proteomes" id="UP000622687"/>
    </source>
</evidence>
<dbReference type="EMBL" id="JAEEGB010000001">
    <property type="protein sequence ID" value="MBI6871149.1"/>
    <property type="molecule type" value="Genomic_DNA"/>
</dbReference>
<gene>
    <name evidence="1" type="ORF">I6U51_00330</name>
</gene>
<protein>
    <submittedName>
        <fullName evidence="1">DUF3793 family protein</fullName>
    </submittedName>
</protein>
<dbReference type="Pfam" id="PF12672">
    <property type="entry name" value="DUF3793"/>
    <property type="match status" value="1"/>
</dbReference>
<proteinExistence type="predicted"/>
<reference evidence="1" key="1">
    <citation type="submission" date="2020-12" db="EMBL/GenBank/DDBJ databases">
        <title>Clostridium thailandense sp. nov., a novel acetogenic bacterium isolated from peat land soil in Thailand.</title>
        <authorList>
            <person name="Chaikitkaew S."/>
            <person name="Birkeland N.K."/>
        </authorList>
    </citation>
    <scope>NUCLEOTIDE SEQUENCE</scope>
    <source>
        <strain evidence="1">DSM 17425</strain>
    </source>
</reference>
<dbReference type="InterPro" id="IPR024523">
    <property type="entry name" value="DUF3793"/>
</dbReference>
<evidence type="ECO:0000313" key="1">
    <source>
        <dbReference type="EMBL" id="MBI6871149.1"/>
    </source>
</evidence>
<sequence>MNKSPLEEYMDKLKNMNDKEYLFGVILYHVAPTLLSDKPSCIITLGKNKRNLNLLWERYREDFLSISELEIYEIKKRFESKTLFIYDRDMLSKIIYQDENIKFLKKFGYNKNLSVDEMLQLLKERFKYFCPHEMGIFLGFPLRDVVCFMDNPDQKSLLSGYWKVYDNVHYAEKKFINYDNAKHTIVKSVLQGMLPSLIVENKKREIIMY</sequence>
<name>A0A934HTH3_9CLOT</name>
<accession>A0A934HTH3</accession>
<dbReference type="Proteomes" id="UP000622687">
    <property type="component" value="Unassembled WGS sequence"/>
</dbReference>